<proteinExistence type="predicted"/>
<evidence type="ECO:0000313" key="2">
    <source>
        <dbReference type="EMBL" id="MBB2892384.1"/>
    </source>
</evidence>
<dbReference type="AlphaFoldDB" id="A0A839N8Q3"/>
<accession>A0A839N8Q3</accession>
<name>A0A839N8Q3_9MICO</name>
<dbReference type="EMBL" id="JACHVQ010000001">
    <property type="protein sequence ID" value="MBB2892384.1"/>
    <property type="molecule type" value="Genomic_DNA"/>
</dbReference>
<feature type="transmembrane region" description="Helical" evidence="1">
    <location>
        <begin position="188"/>
        <end position="209"/>
    </location>
</feature>
<evidence type="ECO:0000313" key="3">
    <source>
        <dbReference type="Proteomes" id="UP000559182"/>
    </source>
</evidence>
<keyword evidence="1" id="KW-0472">Membrane</keyword>
<protein>
    <submittedName>
        <fullName evidence="2">Uncharacterized membrane protein YozB (DUF420 family)</fullName>
    </submittedName>
</protein>
<evidence type="ECO:0000256" key="1">
    <source>
        <dbReference type="SAM" id="Phobius"/>
    </source>
</evidence>
<dbReference type="Proteomes" id="UP000559182">
    <property type="component" value="Unassembled WGS sequence"/>
</dbReference>
<keyword evidence="1" id="KW-1133">Transmembrane helix</keyword>
<dbReference type="RefSeq" id="WP_183320538.1">
    <property type="nucleotide sequence ID" value="NZ_JACHVQ010000001.1"/>
</dbReference>
<feature type="transmembrane region" description="Helical" evidence="1">
    <location>
        <begin position="160"/>
        <end position="182"/>
    </location>
</feature>
<feature type="transmembrane region" description="Helical" evidence="1">
    <location>
        <begin position="54"/>
        <end position="72"/>
    </location>
</feature>
<reference evidence="2 3" key="1">
    <citation type="submission" date="2020-08" db="EMBL/GenBank/DDBJ databases">
        <title>Sequencing the genomes of 1000 actinobacteria strains.</title>
        <authorList>
            <person name="Klenk H.-P."/>
        </authorList>
    </citation>
    <scope>NUCLEOTIDE SEQUENCE [LARGE SCALE GENOMIC DNA]</scope>
    <source>
        <strain evidence="2 3">DSM 105369</strain>
    </source>
</reference>
<organism evidence="2 3">
    <name type="scientific">Flexivirga oryzae</name>
    <dbReference type="NCBI Taxonomy" id="1794944"/>
    <lineage>
        <taxon>Bacteria</taxon>
        <taxon>Bacillati</taxon>
        <taxon>Actinomycetota</taxon>
        <taxon>Actinomycetes</taxon>
        <taxon>Micrococcales</taxon>
        <taxon>Dermacoccaceae</taxon>
        <taxon>Flexivirga</taxon>
    </lineage>
</organism>
<feature type="transmembrane region" description="Helical" evidence="1">
    <location>
        <begin position="129"/>
        <end position="148"/>
    </location>
</feature>
<keyword evidence="3" id="KW-1185">Reference proteome</keyword>
<feature type="transmembrane region" description="Helical" evidence="1">
    <location>
        <begin position="84"/>
        <end position="109"/>
    </location>
</feature>
<gene>
    <name evidence="2" type="ORF">FHU39_002368</name>
</gene>
<comment type="caution">
    <text evidence="2">The sequence shown here is derived from an EMBL/GenBank/DDBJ whole genome shotgun (WGS) entry which is preliminary data.</text>
</comment>
<keyword evidence="1" id="KW-0812">Transmembrane</keyword>
<sequence>MNAHPPASKTAPIVMACAGALVFIGGQIHPKGPLDENLHTLEGNLLSDSDRWDSTHAVLAVAIVVMTAGLVLMLRHQDIRTDRILHTATVVALVGMVISWAEMAFHIAMTSEAHALLTGGPTPLFDTHVVLQAIYTPLFGWGVAVMALRGGATRRWGNPWIAILGVVGGIVFGCSGPAVALWPNSHDSLLFIGDAPLGLWAVASGLWVLRASFAHSRPRSEAGIL</sequence>